<name>A0A1D2A6Q9_AUXPR</name>
<evidence type="ECO:0000256" key="1">
    <source>
        <dbReference type="SAM" id="MobiDB-lite"/>
    </source>
</evidence>
<protein>
    <recommendedName>
        <fullName evidence="3">UBA domain-containing protein</fullName>
    </recommendedName>
</protein>
<gene>
    <name evidence="2" type="ORF">g.25868</name>
</gene>
<feature type="compositionally biased region" description="Polar residues" evidence="1">
    <location>
        <begin position="11"/>
        <end position="27"/>
    </location>
</feature>
<organism evidence="2">
    <name type="scientific">Auxenochlorella protothecoides</name>
    <name type="common">Green microalga</name>
    <name type="synonym">Chlorella protothecoides</name>
    <dbReference type="NCBI Taxonomy" id="3075"/>
    <lineage>
        <taxon>Eukaryota</taxon>
        <taxon>Viridiplantae</taxon>
        <taxon>Chlorophyta</taxon>
        <taxon>core chlorophytes</taxon>
        <taxon>Trebouxiophyceae</taxon>
        <taxon>Chlorellales</taxon>
        <taxon>Chlorellaceae</taxon>
        <taxon>Auxenochlorella</taxon>
    </lineage>
</organism>
<feature type="region of interest" description="Disordered" evidence="1">
    <location>
        <begin position="1"/>
        <end position="46"/>
    </location>
</feature>
<proteinExistence type="predicted"/>
<dbReference type="InterPro" id="IPR009060">
    <property type="entry name" value="UBA-like_sf"/>
</dbReference>
<dbReference type="AlphaFoldDB" id="A0A1D2A6Q9"/>
<dbReference type="EMBL" id="GDKF01003989">
    <property type="protein sequence ID" value="JAT74633.1"/>
    <property type="molecule type" value="Transcribed_RNA"/>
</dbReference>
<dbReference type="Gene3D" id="1.10.8.10">
    <property type="entry name" value="DNA helicase RuvA subunit, C-terminal domain"/>
    <property type="match status" value="1"/>
</dbReference>
<sequence>MYPTVSFDAPTYSSSDYSWVPAPSTSVAGGRSNGSGRLESASSSQPTLRVVIAEPFRIAPPVRVSPKLQAVLDAQPSTSQPPIRRNPSNRGNFDYEQGVLRRVAEASARSQAPGPASPSTQGPWRTEAAKYEGMGFAPLDVALAAAAAGQEQAHPDLMAQTCRAVADLRSMGFDPVRVAGALSLHKGDVSAATEACLSAAGAGS</sequence>
<evidence type="ECO:0000313" key="2">
    <source>
        <dbReference type="EMBL" id="JAT74633.1"/>
    </source>
</evidence>
<dbReference type="CDD" id="cd14270">
    <property type="entry name" value="UBA"/>
    <property type="match status" value="1"/>
</dbReference>
<evidence type="ECO:0008006" key="3">
    <source>
        <dbReference type="Google" id="ProtNLM"/>
    </source>
</evidence>
<feature type="region of interest" description="Disordered" evidence="1">
    <location>
        <begin position="72"/>
        <end position="124"/>
    </location>
</feature>
<accession>A0A1D2A6Q9</accession>
<reference evidence="2" key="1">
    <citation type="submission" date="2015-08" db="EMBL/GenBank/DDBJ databases">
        <authorList>
            <person name="Babu N.S."/>
            <person name="Beckwith C.J."/>
            <person name="Beseler K.G."/>
            <person name="Brison A."/>
            <person name="Carone J.V."/>
            <person name="Caskin T.P."/>
            <person name="Diamond M."/>
            <person name="Durham M.E."/>
            <person name="Foxe J.M."/>
            <person name="Go M."/>
            <person name="Henderson B.A."/>
            <person name="Jones I.B."/>
            <person name="McGettigan J.A."/>
            <person name="Micheletti S.J."/>
            <person name="Nasrallah M.E."/>
            <person name="Ortiz D."/>
            <person name="Piller C.R."/>
            <person name="Privatt S.R."/>
            <person name="Schneider S.L."/>
            <person name="Sharp S."/>
            <person name="Smith T.C."/>
            <person name="Stanton J.D."/>
            <person name="Ullery H.E."/>
            <person name="Wilson R.J."/>
            <person name="Serrano M.G."/>
            <person name="Buck G."/>
            <person name="Lee V."/>
            <person name="Wang Y."/>
            <person name="Carvalho R."/>
            <person name="Voegtly L."/>
            <person name="Shi R."/>
            <person name="Duckworth R."/>
            <person name="Johnson A."/>
            <person name="Loviza R."/>
            <person name="Walstead R."/>
            <person name="Shah Z."/>
            <person name="Kiflezghi M."/>
            <person name="Wade K."/>
            <person name="Ball S.L."/>
            <person name="Bradley K.W."/>
            <person name="Asai D.J."/>
            <person name="Bowman C.A."/>
            <person name="Russell D.A."/>
            <person name="Pope W.H."/>
            <person name="Jacobs-Sera D."/>
            <person name="Hendrix R.W."/>
            <person name="Hatfull G.F."/>
        </authorList>
    </citation>
    <scope>NUCLEOTIDE SEQUENCE</scope>
</reference>
<dbReference type="SUPFAM" id="SSF46934">
    <property type="entry name" value="UBA-like"/>
    <property type="match status" value="1"/>
</dbReference>
<feature type="compositionally biased region" description="Polar residues" evidence="1">
    <location>
        <begin position="75"/>
        <end position="91"/>
    </location>
</feature>